<name>A0A6J4RKJ4_9ACTN</name>
<sequence>MDPGATEWLSLQRTEVGWCLLDARDVTVYEATGQSARRSCLERAVELGAVRLREGEQPRTA</sequence>
<proteinExistence type="predicted"/>
<gene>
    <name evidence="1" type="ORF">AVDCRST_MAG38-1687</name>
</gene>
<dbReference type="EMBL" id="CADCVJ010000140">
    <property type="protein sequence ID" value="CAA9476217.1"/>
    <property type="molecule type" value="Genomic_DNA"/>
</dbReference>
<protein>
    <submittedName>
        <fullName evidence="1">Uncharacterized protein</fullName>
    </submittedName>
</protein>
<reference evidence="1" key="1">
    <citation type="submission" date="2020-02" db="EMBL/GenBank/DDBJ databases">
        <authorList>
            <person name="Meier V. D."/>
        </authorList>
    </citation>
    <scope>NUCLEOTIDE SEQUENCE</scope>
    <source>
        <strain evidence="1">AVDCRST_MAG38</strain>
    </source>
</reference>
<evidence type="ECO:0000313" key="1">
    <source>
        <dbReference type="EMBL" id="CAA9476217.1"/>
    </source>
</evidence>
<dbReference type="AlphaFoldDB" id="A0A6J4RKJ4"/>
<organism evidence="1">
    <name type="scientific">uncultured Solirubrobacteraceae bacterium</name>
    <dbReference type="NCBI Taxonomy" id="1162706"/>
    <lineage>
        <taxon>Bacteria</taxon>
        <taxon>Bacillati</taxon>
        <taxon>Actinomycetota</taxon>
        <taxon>Thermoleophilia</taxon>
        <taxon>Solirubrobacterales</taxon>
        <taxon>Solirubrobacteraceae</taxon>
        <taxon>environmental samples</taxon>
    </lineage>
</organism>
<accession>A0A6J4RKJ4</accession>